<dbReference type="PANTHER" id="PTHR37984:SF5">
    <property type="entry name" value="PROTEIN NYNRIN-LIKE"/>
    <property type="match status" value="1"/>
</dbReference>
<keyword evidence="2" id="KW-0548">Nucleotidyltransferase</keyword>
<dbReference type="GO" id="GO:0003964">
    <property type="term" value="F:RNA-directed DNA polymerase activity"/>
    <property type="evidence" value="ECO:0007669"/>
    <property type="project" value="UniProtKB-KW"/>
</dbReference>
<organism evidence="8 9">
    <name type="scientific">Cimex lectularius</name>
    <name type="common">Bed bug</name>
    <name type="synonym">Acanthia lectularia</name>
    <dbReference type="NCBI Taxonomy" id="79782"/>
    <lineage>
        <taxon>Eukaryota</taxon>
        <taxon>Metazoa</taxon>
        <taxon>Ecdysozoa</taxon>
        <taxon>Arthropoda</taxon>
        <taxon>Hexapoda</taxon>
        <taxon>Insecta</taxon>
        <taxon>Pterygota</taxon>
        <taxon>Neoptera</taxon>
        <taxon>Paraneoptera</taxon>
        <taxon>Hemiptera</taxon>
        <taxon>Heteroptera</taxon>
        <taxon>Panheteroptera</taxon>
        <taxon>Cimicomorpha</taxon>
        <taxon>Cimicidae</taxon>
        <taxon>Cimex</taxon>
    </lineage>
</organism>
<dbReference type="KEGG" id="clec:112126102"/>
<evidence type="ECO:0000256" key="4">
    <source>
        <dbReference type="ARBA" id="ARBA00022759"/>
    </source>
</evidence>
<sequence length="272" mass="31455">MFSDYEKIRQEIISKLTSEPILMIFNPKYPIEVHTDASSLGYGAILLHKGKPRAVAYYSRRTTDTESRYHSYELETLAVVNVIKHFICFLQSHTFTVVTDCSSLKATENKKDLIPRVQRWWAFLQAFNFKFEYRGAKRMAHVDYLSHQPRAGNSNIESSQNLLHVKGKCNFIADGNLTKSKCVNSSKWRSPQSEESKNLLTVFDIALRNEQKQRDEEIKEILNQFPNNSANENFRQTYEIRSGILYRLGKDPGKTVRDVLVQGHVQICTEIL</sequence>
<evidence type="ECO:0000313" key="9">
    <source>
        <dbReference type="Proteomes" id="UP000494040"/>
    </source>
</evidence>
<keyword evidence="6" id="KW-0695">RNA-directed DNA polymerase</keyword>
<evidence type="ECO:0000256" key="1">
    <source>
        <dbReference type="ARBA" id="ARBA00022679"/>
    </source>
</evidence>
<dbReference type="InterPro" id="IPR041373">
    <property type="entry name" value="RT_RNaseH"/>
</dbReference>
<keyword evidence="4" id="KW-0255">Endonuclease</keyword>
<evidence type="ECO:0000256" key="3">
    <source>
        <dbReference type="ARBA" id="ARBA00022722"/>
    </source>
</evidence>
<dbReference type="InterPro" id="IPR050951">
    <property type="entry name" value="Retrovirus_Pol_polyprotein"/>
</dbReference>
<dbReference type="GO" id="GO:0004519">
    <property type="term" value="F:endonuclease activity"/>
    <property type="evidence" value="ECO:0007669"/>
    <property type="project" value="UniProtKB-KW"/>
</dbReference>
<evidence type="ECO:0000256" key="6">
    <source>
        <dbReference type="ARBA" id="ARBA00022918"/>
    </source>
</evidence>
<dbReference type="GO" id="GO:0016787">
    <property type="term" value="F:hydrolase activity"/>
    <property type="evidence" value="ECO:0007669"/>
    <property type="project" value="UniProtKB-KW"/>
</dbReference>
<dbReference type="CDD" id="cd09274">
    <property type="entry name" value="RNase_HI_RT_Ty3"/>
    <property type="match status" value="1"/>
</dbReference>
<dbReference type="OrthoDB" id="6382339at2759"/>
<keyword evidence="5" id="KW-0378">Hydrolase</keyword>
<dbReference type="AlphaFoldDB" id="A0A8I6S3K6"/>
<evidence type="ECO:0000256" key="2">
    <source>
        <dbReference type="ARBA" id="ARBA00022695"/>
    </source>
</evidence>
<keyword evidence="1" id="KW-0808">Transferase</keyword>
<dbReference type="SUPFAM" id="SSF56672">
    <property type="entry name" value="DNA/RNA polymerases"/>
    <property type="match status" value="1"/>
</dbReference>
<evidence type="ECO:0000259" key="7">
    <source>
        <dbReference type="Pfam" id="PF17917"/>
    </source>
</evidence>
<dbReference type="GeneID" id="112126102"/>
<keyword evidence="9" id="KW-1185">Reference proteome</keyword>
<dbReference type="InterPro" id="IPR043502">
    <property type="entry name" value="DNA/RNA_pol_sf"/>
</dbReference>
<accession>A0A8I6S3K6</accession>
<dbReference type="Proteomes" id="UP000494040">
    <property type="component" value="Unassembled WGS sequence"/>
</dbReference>
<dbReference type="RefSeq" id="XP_014256467.1">
    <property type="nucleotide sequence ID" value="XM_014400981.2"/>
</dbReference>
<evidence type="ECO:0000256" key="5">
    <source>
        <dbReference type="ARBA" id="ARBA00022801"/>
    </source>
</evidence>
<feature type="domain" description="Reverse transcriptase RNase H-like" evidence="7">
    <location>
        <begin position="27"/>
        <end position="127"/>
    </location>
</feature>
<dbReference type="PANTHER" id="PTHR37984">
    <property type="entry name" value="PROTEIN CBG26694"/>
    <property type="match status" value="1"/>
</dbReference>
<proteinExistence type="predicted"/>
<protein>
    <recommendedName>
        <fullName evidence="7">Reverse transcriptase RNase H-like domain-containing protein</fullName>
    </recommendedName>
</protein>
<dbReference type="Pfam" id="PF17917">
    <property type="entry name" value="RT_RNaseH"/>
    <property type="match status" value="1"/>
</dbReference>
<reference evidence="8" key="1">
    <citation type="submission" date="2022-01" db="UniProtKB">
        <authorList>
            <consortium name="EnsemblMetazoa"/>
        </authorList>
    </citation>
    <scope>IDENTIFICATION</scope>
</reference>
<name>A0A8I6S3K6_CIMLE</name>
<dbReference type="EnsemblMetazoa" id="XM_014400981.2">
    <property type="protein sequence ID" value="XP_014256467.1"/>
    <property type="gene ID" value="LOC112126102"/>
</dbReference>
<keyword evidence="3" id="KW-0540">Nuclease</keyword>
<evidence type="ECO:0000313" key="8">
    <source>
        <dbReference type="EnsemblMetazoa" id="XP_014256467.1"/>
    </source>
</evidence>